<accession>A0ABT3GWR9</accession>
<evidence type="ECO:0000313" key="1">
    <source>
        <dbReference type="EMBL" id="MCW1931999.1"/>
    </source>
</evidence>
<protein>
    <submittedName>
        <fullName evidence="1">DUF2474 domain-containing protein</fullName>
    </submittedName>
</protein>
<name>A0ABT3GWR9_9RHOB</name>
<gene>
    <name evidence="1" type="ORF">OKW52_06915</name>
</gene>
<reference evidence="1 2" key="1">
    <citation type="submission" date="2022-10" db="EMBL/GenBank/DDBJ databases">
        <title>Pararhodobacter sp. nov., isolated from marine algae.</title>
        <authorList>
            <person name="Choi B.J."/>
            <person name="Kim J.M."/>
            <person name="Lee J.K."/>
            <person name="Choi D.G."/>
            <person name="Jeon C.O."/>
        </authorList>
    </citation>
    <scope>NUCLEOTIDE SEQUENCE [LARGE SCALE GENOMIC DNA]</scope>
    <source>
        <strain evidence="1 2">ZQ420</strain>
    </source>
</reference>
<dbReference type="Proteomes" id="UP001208938">
    <property type="component" value="Unassembled WGS sequence"/>
</dbReference>
<keyword evidence="2" id="KW-1185">Reference proteome</keyword>
<proteinExistence type="predicted"/>
<sequence>MRWLWFVALYVGSVLALGAVAYAIRSVLM</sequence>
<dbReference type="EMBL" id="JAPDFL010000001">
    <property type="protein sequence ID" value="MCW1931999.1"/>
    <property type="molecule type" value="Genomic_DNA"/>
</dbReference>
<organism evidence="1 2">
    <name type="scientific">Pararhodobacter zhoushanensis</name>
    <dbReference type="NCBI Taxonomy" id="2479545"/>
    <lineage>
        <taxon>Bacteria</taxon>
        <taxon>Pseudomonadati</taxon>
        <taxon>Pseudomonadota</taxon>
        <taxon>Alphaproteobacteria</taxon>
        <taxon>Rhodobacterales</taxon>
        <taxon>Paracoccaceae</taxon>
        <taxon>Pararhodobacter</taxon>
    </lineage>
</organism>
<comment type="caution">
    <text evidence="1">The sequence shown here is derived from an EMBL/GenBank/DDBJ whole genome shotgun (WGS) entry which is preliminary data.</text>
</comment>
<evidence type="ECO:0000313" key="2">
    <source>
        <dbReference type="Proteomes" id="UP001208938"/>
    </source>
</evidence>
<dbReference type="RefSeq" id="WP_264505072.1">
    <property type="nucleotide sequence ID" value="NZ_JAPDFL010000001.1"/>
</dbReference>